<accession>A0ABV4RA30</accession>
<name>A0ABV4RA30_9ACTN</name>
<comment type="caution">
    <text evidence="1">The sequence shown here is derived from an EMBL/GenBank/DDBJ whole genome shotgun (WGS) entry which is preliminary data.</text>
</comment>
<protein>
    <submittedName>
        <fullName evidence="1">Uncharacterized protein</fullName>
    </submittedName>
</protein>
<dbReference type="Proteomes" id="UP001569904">
    <property type="component" value="Unassembled WGS sequence"/>
</dbReference>
<gene>
    <name evidence="1" type="ORF">SM436_35855</name>
</gene>
<evidence type="ECO:0000313" key="2">
    <source>
        <dbReference type="Proteomes" id="UP001569904"/>
    </source>
</evidence>
<dbReference type="EMBL" id="JAXCEH010000040">
    <property type="protein sequence ID" value="MFA1559098.1"/>
    <property type="molecule type" value="Genomic_DNA"/>
</dbReference>
<sequence>MVLSFKRALSRRASGRERRAAAAVLIELRDELACQSRFWGRLADLEGRDSVRRTCMAVKAHAFAQAVVRADETLGRVLRHGR</sequence>
<keyword evidence="2" id="KW-1185">Reference proteome</keyword>
<organism evidence="1 2">
    <name type="scientific">Actinomadura chokoriensis</name>
    <dbReference type="NCBI Taxonomy" id="454156"/>
    <lineage>
        <taxon>Bacteria</taxon>
        <taxon>Bacillati</taxon>
        <taxon>Actinomycetota</taxon>
        <taxon>Actinomycetes</taxon>
        <taxon>Streptosporangiales</taxon>
        <taxon>Thermomonosporaceae</taxon>
        <taxon>Actinomadura</taxon>
    </lineage>
</organism>
<proteinExistence type="predicted"/>
<evidence type="ECO:0000313" key="1">
    <source>
        <dbReference type="EMBL" id="MFA1559098.1"/>
    </source>
</evidence>
<reference evidence="1 2" key="1">
    <citation type="submission" date="2023-11" db="EMBL/GenBank/DDBJ databases">
        <title>Actinomadura monticuli sp. nov., isolated from volcanic ash.</title>
        <authorList>
            <person name="Lee S.D."/>
            <person name="Yang H."/>
            <person name="Kim I.S."/>
        </authorList>
    </citation>
    <scope>NUCLEOTIDE SEQUENCE [LARGE SCALE GENOMIC DNA]</scope>
    <source>
        <strain evidence="1 2">DSM 45346</strain>
    </source>
</reference>